<dbReference type="CDD" id="cd08054">
    <property type="entry name" value="gp6"/>
    <property type="match status" value="1"/>
</dbReference>
<dbReference type="Proteomes" id="UP000244915">
    <property type="component" value="Chromosome 2"/>
</dbReference>
<protein>
    <recommendedName>
        <fullName evidence="3">Phage gp6-like head-tail connector protein</fullName>
    </recommendedName>
</protein>
<dbReference type="InterPro" id="IPR021146">
    <property type="entry name" value="Phage_gp6-like_head-tail"/>
</dbReference>
<sequence>MIRPSLKVPPALPLVTLEELKVNARIGFDDDDALLQSYLNAAIAHLDGYAGILGRCLVTQTWEQGFVDWCYRLRLPFPDVASATIAYVDADGAEKSVAGSLFEIVEGPMGAEVVFKDDFSEPSLSDDAALPIKISFEAGYGAPGDVPDDITLVVTALARHWFDGQEGLPPQMVMLDKYRFVPV</sequence>
<dbReference type="RefSeq" id="WP_108968663.1">
    <property type="nucleotide sequence ID" value="NZ_CP022190.1"/>
</dbReference>
<organism evidence="1 2">
    <name type="scientific">Alloyangia pacifica</name>
    <dbReference type="NCBI Taxonomy" id="311180"/>
    <lineage>
        <taxon>Bacteria</taxon>
        <taxon>Pseudomonadati</taxon>
        <taxon>Pseudomonadota</taxon>
        <taxon>Alphaproteobacteria</taxon>
        <taxon>Rhodobacterales</taxon>
        <taxon>Roseobacteraceae</taxon>
        <taxon>Alloyangia</taxon>
    </lineage>
</organism>
<gene>
    <name evidence="1" type="ORF">CEW88_15560</name>
</gene>
<dbReference type="Pfam" id="PF05135">
    <property type="entry name" value="Phage_connect_1"/>
    <property type="match status" value="1"/>
</dbReference>
<reference evidence="1 2" key="1">
    <citation type="submission" date="2017-06" db="EMBL/GenBank/DDBJ databases">
        <title>Yangia sp. YSBP01 complete genome sequence.</title>
        <authorList>
            <person name="Woo J.-H."/>
            <person name="Kim H.-S."/>
        </authorList>
    </citation>
    <scope>NUCLEOTIDE SEQUENCE [LARGE SCALE GENOMIC DNA]</scope>
    <source>
        <strain evidence="1 2">YSBP01</strain>
    </source>
</reference>
<accession>A0A2U8HH86</accession>
<evidence type="ECO:0000313" key="1">
    <source>
        <dbReference type="EMBL" id="AWI85164.1"/>
    </source>
</evidence>
<dbReference type="KEGG" id="ypac:CEW88_15560"/>
<evidence type="ECO:0000313" key="2">
    <source>
        <dbReference type="Proteomes" id="UP000244915"/>
    </source>
</evidence>
<dbReference type="Gene3D" id="1.10.3230.30">
    <property type="entry name" value="Phage gp6-like head-tail connector protein"/>
    <property type="match status" value="1"/>
</dbReference>
<evidence type="ECO:0008006" key="3">
    <source>
        <dbReference type="Google" id="ProtNLM"/>
    </source>
</evidence>
<dbReference type="EMBL" id="CP022190">
    <property type="protein sequence ID" value="AWI85164.1"/>
    <property type="molecule type" value="Genomic_DNA"/>
</dbReference>
<proteinExistence type="predicted"/>
<name>A0A2U8HH86_9RHOB</name>
<dbReference type="OrthoDB" id="8452228at2"/>
<dbReference type="AlphaFoldDB" id="A0A2U8HH86"/>
<dbReference type="InterPro" id="IPR011738">
    <property type="entry name" value="Phage_CHP"/>
</dbReference>
<dbReference type="NCBIfam" id="TIGR02215">
    <property type="entry name" value="phage_chp_gp8"/>
    <property type="match status" value="1"/>
</dbReference>